<proteinExistence type="predicted"/>
<keyword evidence="2" id="KW-1185">Reference proteome</keyword>
<evidence type="ECO:0000313" key="1">
    <source>
        <dbReference type="EMBL" id="VEL30218.1"/>
    </source>
</evidence>
<name>A0A3S5AIJ5_9PLAT</name>
<organism evidence="1 2">
    <name type="scientific">Protopolystoma xenopodis</name>
    <dbReference type="NCBI Taxonomy" id="117903"/>
    <lineage>
        <taxon>Eukaryota</taxon>
        <taxon>Metazoa</taxon>
        <taxon>Spiralia</taxon>
        <taxon>Lophotrochozoa</taxon>
        <taxon>Platyhelminthes</taxon>
        <taxon>Monogenea</taxon>
        <taxon>Polyopisthocotylea</taxon>
        <taxon>Polystomatidea</taxon>
        <taxon>Polystomatidae</taxon>
        <taxon>Protopolystoma</taxon>
    </lineage>
</organism>
<gene>
    <name evidence="1" type="ORF">PXEA_LOCUS23658</name>
</gene>
<dbReference type="AlphaFoldDB" id="A0A3S5AIJ5"/>
<accession>A0A3S5AIJ5</accession>
<dbReference type="EMBL" id="CAAALY010110485">
    <property type="protein sequence ID" value="VEL30218.1"/>
    <property type="molecule type" value="Genomic_DNA"/>
</dbReference>
<dbReference type="Proteomes" id="UP000784294">
    <property type="component" value="Unassembled WGS sequence"/>
</dbReference>
<protein>
    <submittedName>
        <fullName evidence="1">Uncharacterized protein</fullName>
    </submittedName>
</protein>
<reference evidence="1" key="1">
    <citation type="submission" date="2018-11" db="EMBL/GenBank/DDBJ databases">
        <authorList>
            <consortium name="Pathogen Informatics"/>
        </authorList>
    </citation>
    <scope>NUCLEOTIDE SEQUENCE</scope>
</reference>
<sequence length="136" mass="15163">MYFDYCYSIVSSASNAQNNRYFAELTVTDISESAGEIRVAGFNRPECSGQPPPGARAWLITLDPTPSKFTSYATNRLSGRGHLCGRGFIYILSTVFELTDSELATVRKMRSEADSFSPQRYSTLNPHYNPPSICTR</sequence>
<comment type="caution">
    <text evidence="1">The sequence shown here is derived from an EMBL/GenBank/DDBJ whole genome shotgun (WGS) entry which is preliminary data.</text>
</comment>
<evidence type="ECO:0000313" key="2">
    <source>
        <dbReference type="Proteomes" id="UP000784294"/>
    </source>
</evidence>